<proteinExistence type="predicted"/>
<dbReference type="EMBL" id="MT457475">
    <property type="protein sequence ID" value="QKE60833.1"/>
    <property type="molecule type" value="Genomic_DNA"/>
</dbReference>
<sequence>MTTTTLYNALKNNEQTELLAFVFTVSAIGRSNNDKLKVALSSLAEVIQEAVAEYGDKPMTDEEVRKELLDFYQLLTIPMAAMFPEVTEEQLVQELTADA</sequence>
<evidence type="ECO:0000313" key="2">
    <source>
        <dbReference type="Proteomes" id="UP000516780"/>
    </source>
</evidence>
<evidence type="ECO:0000313" key="1">
    <source>
        <dbReference type="EMBL" id="QKE60833.1"/>
    </source>
</evidence>
<protein>
    <submittedName>
        <fullName evidence="1">Uncharacterized protein</fullName>
    </submittedName>
</protein>
<keyword evidence="2" id="KW-1185">Reference proteome</keyword>
<organism evidence="1 2">
    <name type="scientific">Arthronema virus TR020</name>
    <dbReference type="NCBI Taxonomy" id="2736280"/>
    <lineage>
        <taxon>Viruses</taxon>
        <taxon>Duplodnaviria</taxon>
        <taxon>Heunggongvirae</taxon>
        <taxon>Uroviricota</taxon>
        <taxon>Caudoviricetes</taxon>
        <taxon>Saffermanviridae</taxon>
        <taxon>Arthrovirus</taxon>
        <taxon>Arthrovirus TR020</taxon>
    </lineage>
</organism>
<accession>A0A7G3WH35</accession>
<name>A0A7G3WH35_9CAUD</name>
<reference evidence="1 2" key="1">
    <citation type="journal article" date="2020" name="Microb. Ecol.">
        <title>Novel Virus on Filamentous Arthronema africanum Cyanobacterium.</title>
        <authorList>
            <person name="Petrzik K."/>
            <person name="Lukavsky J."/>
            <person name="Koloniuk I."/>
        </authorList>
    </citation>
    <scope>NUCLEOTIDE SEQUENCE [LARGE SCALE GENOMIC DNA]</scope>
</reference>
<dbReference type="Proteomes" id="UP000516780">
    <property type="component" value="Segment"/>
</dbReference>